<protein>
    <submittedName>
        <fullName evidence="2">Uncharacterized protein</fullName>
    </submittedName>
</protein>
<reference evidence="2" key="2">
    <citation type="submission" date="2013-04" db="UniProtKB">
        <authorList>
            <consortium name="EnsemblPlants"/>
        </authorList>
    </citation>
    <scope>IDENTIFICATION</scope>
</reference>
<keyword evidence="3" id="KW-1185">Reference proteome</keyword>
<proteinExistence type="predicted"/>
<dbReference type="HOGENOM" id="CLU_1880728_0_0_1"/>
<evidence type="ECO:0000256" key="1">
    <source>
        <dbReference type="SAM" id="MobiDB-lite"/>
    </source>
</evidence>
<evidence type="ECO:0000313" key="3">
    <source>
        <dbReference type="Proteomes" id="UP000006038"/>
    </source>
</evidence>
<accession>J3M8D8</accession>
<organism evidence="2">
    <name type="scientific">Oryza brachyantha</name>
    <name type="common">malo sina</name>
    <dbReference type="NCBI Taxonomy" id="4533"/>
    <lineage>
        <taxon>Eukaryota</taxon>
        <taxon>Viridiplantae</taxon>
        <taxon>Streptophyta</taxon>
        <taxon>Embryophyta</taxon>
        <taxon>Tracheophyta</taxon>
        <taxon>Spermatophyta</taxon>
        <taxon>Magnoliopsida</taxon>
        <taxon>Liliopsida</taxon>
        <taxon>Poales</taxon>
        <taxon>Poaceae</taxon>
        <taxon>BOP clade</taxon>
        <taxon>Oryzoideae</taxon>
        <taxon>Oryzeae</taxon>
        <taxon>Oryzinae</taxon>
        <taxon>Oryza</taxon>
    </lineage>
</organism>
<name>J3M8D8_ORYBR</name>
<feature type="compositionally biased region" description="Basic and acidic residues" evidence="1">
    <location>
        <begin position="28"/>
        <end position="39"/>
    </location>
</feature>
<reference evidence="2" key="1">
    <citation type="journal article" date="2013" name="Nat. Commun.">
        <title>Whole-genome sequencing of Oryza brachyantha reveals mechanisms underlying Oryza genome evolution.</title>
        <authorList>
            <person name="Chen J."/>
            <person name="Huang Q."/>
            <person name="Gao D."/>
            <person name="Wang J."/>
            <person name="Lang Y."/>
            <person name="Liu T."/>
            <person name="Li B."/>
            <person name="Bai Z."/>
            <person name="Luis Goicoechea J."/>
            <person name="Liang C."/>
            <person name="Chen C."/>
            <person name="Zhang W."/>
            <person name="Sun S."/>
            <person name="Liao Y."/>
            <person name="Zhang X."/>
            <person name="Yang L."/>
            <person name="Song C."/>
            <person name="Wang M."/>
            <person name="Shi J."/>
            <person name="Liu G."/>
            <person name="Liu J."/>
            <person name="Zhou H."/>
            <person name="Zhou W."/>
            <person name="Yu Q."/>
            <person name="An N."/>
            <person name="Chen Y."/>
            <person name="Cai Q."/>
            <person name="Wang B."/>
            <person name="Liu B."/>
            <person name="Min J."/>
            <person name="Huang Y."/>
            <person name="Wu H."/>
            <person name="Li Z."/>
            <person name="Zhang Y."/>
            <person name="Yin Y."/>
            <person name="Song W."/>
            <person name="Jiang J."/>
            <person name="Jackson S.A."/>
            <person name="Wing R.A."/>
            <person name="Wang J."/>
            <person name="Chen M."/>
        </authorList>
    </citation>
    <scope>NUCLEOTIDE SEQUENCE [LARGE SCALE GENOMIC DNA]</scope>
    <source>
        <strain evidence="2">cv. IRGC 101232</strain>
    </source>
</reference>
<evidence type="ECO:0000313" key="2">
    <source>
        <dbReference type="EnsemblPlants" id="OB05G28620.1"/>
    </source>
</evidence>
<sequence>HPAPRVVEHVEARRELLLRHAAPHHLARRDGQERREVDSPRASSASATPASARNRRASASSTFWPSERSTVTSSPVAMRPAEEEINQTSIGGQLAGGGKVRSWWRLSYRPRRRRTGRRFLCTRRPVLGLAWPPWMR</sequence>
<feature type="compositionally biased region" description="Polar residues" evidence="1">
    <location>
        <begin position="63"/>
        <end position="75"/>
    </location>
</feature>
<dbReference type="Proteomes" id="UP000006038">
    <property type="component" value="Chromosome 5"/>
</dbReference>
<dbReference type="EnsemblPlants" id="OB05G28620.1">
    <property type="protein sequence ID" value="OB05G28620.1"/>
    <property type="gene ID" value="OB05G28620"/>
</dbReference>
<feature type="compositionally biased region" description="Low complexity" evidence="1">
    <location>
        <begin position="40"/>
        <end position="62"/>
    </location>
</feature>
<feature type="region of interest" description="Disordered" evidence="1">
    <location>
        <begin position="19"/>
        <end position="80"/>
    </location>
</feature>
<dbReference type="AlphaFoldDB" id="J3M8D8"/>
<dbReference type="Gramene" id="OB05G28620.1">
    <property type="protein sequence ID" value="OB05G28620.1"/>
    <property type="gene ID" value="OB05G28620"/>
</dbReference>